<dbReference type="RefSeq" id="XP_068357335.1">
    <property type="nucleotide sequence ID" value="XM_068506139.1"/>
</dbReference>
<dbReference type="AlphaFoldDB" id="A0A1J4JYG3"/>
<evidence type="ECO:0000256" key="1">
    <source>
        <dbReference type="SAM" id="MobiDB-lite"/>
    </source>
</evidence>
<reference evidence="3" key="1">
    <citation type="submission" date="2016-10" db="EMBL/GenBank/DDBJ databases">
        <authorList>
            <person name="Benchimol M."/>
            <person name="Almeida L.G."/>
            <person name="Vasconcelos A.T."/>
            <person name="Perreira-Neves A."/>
            <person name="Rosa I.A."/>
            <person name="Tasca T."/>
            <person name="Bogo M.R."/>
            <person name="de Souza W."/>
        </authorList>
    </citation>
    <scope>NUCLEOTIDE SEQUENCE [LARGE SCALE GENOMIC DNA]</scope>
    <source>
        <strain evidence="3">K</strain>
    </source>
</reference>
<dbReference type="VEuPathDB" id="TrichDB:TRFO_28372"/>
<feature type="region of interest" description="Disordered" evidence="1">
    <location>
        <begin position="303"/>
        <end position="385"/>
    </location>
</feature>
<organism evidence="3 4">
    <name type="scientific">Tritrichomonas foetus</name>
    <dbReference type="NCBI Taxonomy" id="1144522"/>
    <lineage>
        <taxon>Eukaryota</taxon>
        <taxon>Metamonada</taxon>
        <taxon>Parabasalia</taxon>
        <taxon>Tritrichomonadida</taxon>
        <taxon>Tritrichomonadidae</taxon>
        <taxon>Tritrichomonas</taxon>
    </lineage>
</organism>
<dbReference type="CDD" id="cd17039">
    <property type="entry name" value="Ubl_ubiquitin_like"/>
    <property type="match status" value="1"/>
</dbReference>
<accession>A0A1J4JYG3</accession>
<evidence type="ECO:0000313" key="4">
    <source>
        <dbReference type="Proteomes" id="UP000179807"/>
    </source>
</evidence>
<dbReference type="EMBL" id="MLAK01000802">
    <property type="protein sequence ID" value="OHT04199.1"/>
    <property type="molecule type" value="Genomic_DNA"/>
</dbReference>
<comment type="caution">
    <text evidence="3">The sequence shown here is derived from an EMBL/GenBank/DDBJ whole genome shotgun (WGS) entry which is preliminary data.</text>
</comment>
<dbReference type="Proteomes" id="UP000179807">
    <property type="component" value="Unassembled WGS sequence"/>
</dbReference>
<feature type="domain" description="Ubiquitin-like" evidence="2">
    <location>
        <begin position="73"/>
        <end position="148"/>
    </location>
</feature>
<keyword evidence="4" id="KW-1185">Reference proteome</keyword>
<gene>
    <name evidence="3" type="ORF">TRFO_28372</name>
</gene>
<name>A0A1J4JYG3_9EUKA</name>
<sequence>MPNKLIAKSRCRDFAIVDTVKAVLAKRLNVPPETTVLTYNDEILANDMKIRDVKFTKDGVFKLEPYKPKSPIKKINIKIENSGIAKVRFNEKATIGKAKEKLAQFLNCEPQNISLLVNDPSINDQSLLKDVEIESEGTLDASLSPSKAPSSPVKTISIRLSNGLIAKGRYTESATIKKMKEVLAKTLNTSPEYLSVIKNDPDESLIKDINEYSDADLSVQIDDEYLRPVTFLMSDGKKVNAHFKNSAKIGRIKEILAKTLNVVPERIIFNFSRKVGNNEQLKNLPIDEDGIISTTISSFAKKQTKEFSDSEPEYNYSAEDEFIEEEEEEEINDSRFVDNENVNQKESQKDNDIEKGSENESIHDYDAEEEGRNNYSEEIPSGSPAHSLILRTQNGQVAKTRFKDTATVGKVKDKMAEVLDANPANMSLSFDSKILDDNSFVKDVAPPEGVLLLKQSPTKLKVVKPLILKLEDGTEIKSRFRMVTTIEKVKETLGNILNYDPGRLVCYYEDEALANDLFLSEINIHDNECIYVSKE</sequence>
<dbReference type="SUPFAM" id="SSF54236">
    <property type="entry name" value="Ubiquitin-like"/>
    <property type="match status" value="4"/>
</dbReference>
<dbReference type="InterPro" id="IPR000626">
    <property type="entry name" value="Ubiquitin-like_dom"/>
</dbReference>
<dbReference type="Pfam" id="PF00240">
    <property type="entry name" value="ubiquitin"/>
    <property type="match status" value="2"/>
</dbReference>
<dbReference type="Gene3D" id="3.10.20.90">
    <property type="entry name" value="Phosphatidylinositol 3-kinase Catalytic Subunit, Chain A, domain 1"/>
    <property type="match status" value="1"/>
</dbReference>
<protein>
    <recommendedName>
        <fullName evidence="2">Ubiquitin-like domain-containing protein</fullName>
    </recommendedName>
</protein>
<feature type="compositionally biased region" description="Basic and acidic residues" evidence="1">
    <location>
        <begin position="346"/>
        <end position="365"/>
    </location>
</feature>
<dbReference type="GeneID" id="94840843"/>
<dbReference type="PROSITE" id="PS50053">
    <property type="entry name" value="UBIQUITIN_2"/>
    <property type="match status" value="3"/>
</dbReference>
<dbReference type="SMART" id="SM00213">
    <property type="entry name" value="UBQ"/>
    <property type="match status" value="4"/>
</dbReference>
<dbReference type="InterPro" id="IPR029071">
    <property type="entry name" value="Ubiquitin-like_domsf"/>
</dbReference>
<evidence type="ECO:0000259" key="2">
    <source>
        <dbReference type="PROSITE" id="PS50053"/>
    </source>
</evidence>
<feature type="compositionally biased region" description="Acidic residues" evidence="1">
    <location>
        <begin position="318"/>
        <end position="331"/>
    </location>
</feature>
<evidence type="ECO:0000313" key="3">
    <source>
        <dbReference type="EMBL" id="OHT04199.1"/>
    </source>
</evidence>
<feature type="domain" description="Ubiquitin-like" evidence="2">
    <location>
        <begin position="386"/>
        <end position="443"/>
    </location>
</feature>
<proteinExistence type="predicted"/>
<feature type="domain" description="Ubiquitin-like" evidence="2">
    <location>
        <begin position="464"/>
        <end position="535"/>
    </location>
</feature>